<evidence type="ECO:0000256" key="1">
    <source>
        <dbReference type="ARBA" id="ARBA00022484"/>
    </source>
</evidence>
<dbReference type="GeneID" id="80538699"/>
<dbReference type="Pfam" id="PF05919">
    <property type="entry name" value="Mitovir_RNA_pol"/>
    <property type="match status" value="1"/>
</dbReference>
<dbReference type="InterPro" id="IPR008686">
    <property type="entry name" value="RNA_pol_mitovir"/>
</dbReference>
<accession>A0ABX6FQ46</accession>
<dbReference type="EMBL" id="MN532600">
    <property type="protein sequence ID" value="QGY72543.1"/>
    <property type="molecule type" value="Genomic_RNA"/>
</dbReference>
<keyword evidence="5" id="KW-1185">Reference proteome</keyword>
<dbReference type="RefSeq" id="YP_010800213.1">
    <property type="nucleotide sequence ID" value="NC_076748.1"/>
</dbReference>
<evidence type="ECO:0000256" key="3">
    <source>
        <dbReference type="ARBA" id="ARBA00022695"/>
    </source>
</evidence>
<dbReference type="InterPro" id="IPR043502">
    <property type="entry name" value="DNA/RNA_pol_sf"/>
</dbReference>
<dbReference type="Proteomes" id="UP000830744">
    <property type="component" value="Segment"/>
</dbReference>
<dbReference type="SUPFAM" id="SSF56672">
    <property type="entry name" value="DNA/RNA polymerases"/>
    <property type="match status" value="1"/>
</dbReference>
<evidence type="ECO:0000313" key="5">
    <source>
        <dbReference type="Proteomes" id="UP000830744"/>
    </source>
</evidence>
<keyword evidence="3" id="KW-0548">Nucleotidyltransferase</keyword>
<keyword evidence="1" id="KW-0696">RNA-directed RNA polymerase</keyword>
<organism evidence="4 5">
    <name type="scientific">Plasmopara viticola lesion associated ourmia-like virus 13</name>
    <dbReference type="NCBI Taxonomy" id="2686480"/>
    <lineage>
        <taxon>Viruses</taxon>
        <taxon>Riboviria</taxon>
        <taxon>Orthornavirae</taxon>
        <taxon>Lenarviricota</taxon>
        <taxon>Miaviricetes</taxon>
        <taxon>Ourlivirales</taxon>
        <taxon>Botourmiaviridae</taxon>
        <taxon>Magoulivirus</taxon>
        <taxon>Magoulivirus iotaplasmoparae</taxon>
    </lineage>
</organism>
<reference evidence="4 5" key="1">
    <citation type="journal article" date="2020" name="Virus Evol.">
        <title>Analysis of the virome associated to grapevine downy mildew lesions reveals new mycovirus lineages.</title>
        <authorList>
            <person name="Chiapello M."/>
            <person name="Rodriguez-Romero J."/>
            <person name="Ayllon M.A."/>
            <person name="Turina M."/>
        </authorList>
    </citation>
    <scope>NUCLEOTIDE SEQUENCE [LARGE SCALE GENOMIC DNA]</scope>
    <source>
        <strain evidence="4">DMG-A_34860</strain>
    </source>
</reference>
<name>A0ABX6FQ46_9VIRU</name>
<protein>
    <submittedName>
        <fullName evidence="4">RNA dependent RNA polymerase</fullName>
    </submittedName>
</protein>
<proteinExistence type="predicted"/>
<evidence type="ECO:0000256" key="2">
    <source>
        <dbReference type="ARBA" id="ARBA00022679"/>
    </source>
</evidence>
<evidence type="ECO:0000313" key="4">
    <source>
        <dbReference type="EMBL" id="QGY72543.1"/>
    </source>
</evidence>
<keyword evidence="2" id="KW-0808">Transferase</keyword>
<sequence>MAQPCKTPAFWSVSCPHRRRFRVLARTLSKVHNFQAPLPTFRGTPDERFHSFKSFLSDGLEAKSHFWDMQLRRKSRASRLSVHFSLFLFRKTLPAKVPCVDSFIAKVSRPPSYVDTEFVEFCRKEVTSLFPREWDKRYDKVVQTASLSTSACAQTSRSRGGCRMYWLEKYGAEAREEFCASLLGKPVEFSSVPCSSLKAVDTGGKVRLLTVPPAQFSCLQPLHTIMYDHLSRFKWLLRGDAKAARFEDFKRVDGEVFVSGDYESATDSLNSHVQKEILQAVLDQASYVPQSIRGLAMDSLSSYLSYNSGLDPERVVRIENGQMMGFPLSFPLLCLVNYLAFRYATRGNSFPVRINGDDIVFRAPRPVAQRWMETVGKCGLTLSVGKTMIDRTFFSLNSALFKASGFKVSMVPFIRSKALFGKDDSAYSVPGRFRSALPGFTGTAKFQIQCTFLRCNVGYITKSRRSLNRGLGMNVPRPLLKASRLWSRECSLLSLPAEKPPPVPRSMWEKRPQGYSLERSEVKHIYTREEKNDLVEAMVNAAWEPSSDCTSYECEYDGGINVPLRDPRKLSKLARISLREYREIESLRNEEIFSGYWERRVRLHAWWCKKKKTTSADDEVYENFEEVKCKLGRGSVFDCRGKSDLKPIQLAPGCRVKLFRRGKGIGPPTCF</sequence>